<organism evidence="1">
    <name type="scientific">Anopheles sinensis</name>
    <name type="common">Mosquito</name>
    <dbReference type="NCBI Taxonomy" id="74873"/>
    <lineage>
        <taxon>Eukaryota</taxon>
        <taxon>Metazoa</taxon>
        <taxon>Ecdysozoa</taxon>
        <taxon>Arthropoda</taxon>
        <taxon>Hexapoda</taxon>
        <taxon>Insecta</taxon>
        <taxon>Pterygota</taxon>
        <taxon>Neoptera</taxon>
        <taxon>Endopterygota</taxon>
        <taxon>Diptera</taxon>
        <taxon>Nematocera</taxon>
        <taxon>Culicoidea</taxon>
        <taxon>Culicidae</taxon>
        <taxon>Anophelinae</taxon>
        <taxon>Anopheles</taxon>
    </lineage>
</organism>
<evidence type="ECO:0000313" key="3">
    <source>
        <dbReference type="Proteomes" id="UP000030765"/>
    </source>
</evidence>
<name>A0A084WR65_ANOSI</name>
<dbReference type="AlphaFoldDB" id="A0A084WR65"/>
<reference evidence="2" key="2">
    <citation type="submission" date="2020-05" db="UniProtKB">
        <authorList>
            <consortium name="EnsemblMetazoa"/>
        </authorList>
    </citation>
    <scope>IDENTIFICATION</scope>
</reference>
<proteinExistence type="predicted"/>
<keyword evidence="3" id="KW-1185">Reference proteome</keyword>
<dbReference type="EMBL" id="KE525403">
    <property type="protein sequence ID" value="KFB52709.1"/>
    <property type="molecule type" value="Genomic_DNA"/>
</dbReference>
<dbReference type="EnsemblMetazoa" id="ASIC020984-RA">
    <property type="protein sequence ID" value="ASIC020984-PA"/>
    <property type="gene ID" value="ASIC020984"/>
</dbReference>
<dbReference type="Proteomes" id="UP000030765">
    <property type="component" value="Unassembled WGS sequence"/>
</dbReference>
<dbReference type="VEuPathDB" id="VectorBase:ASIC020984"/>
<gene>
    <name evidence="1" type="ORF">ZHAS_00020984</name>
</gene>
<evidence type="ECO:0000313" key="1">
    <source>
        <dbReference type="EMBL" id="KFB52709.1"/>
    </source>
</evidence>
<accession>A0A084WR65</accession>
<evidence type="ECO:0000313" key="2">
    <source>
        <dbReference type="EnsemblMetazoa" id="ASIC020984-PA"/>
    </source>
</evidence>
<reference evidence="1 3" key="1">
    <citation type="journal article" date="2014" name="BMC Genomics">
        <title>Genome sequence of Anopheles sinensis provides insight into genetics basis of mosquito competence for malaria parasites.</title>
        <authorList>
            <person name="Zhou D."/>
            <person name="Zhang D."/>
            <person name="Ding G."/>
            <person name="Shi L."/>
            <person name="Hou Q."/>
            <person name="Ye Y."/>
            <person name="Xu Y."/>
            <person name="Zhou H."/>
            <person name="Xiong C."/>
            <person name="Li S."/>
            <person name="Yu J."/>
            <person name="Hong S."/>
            <person name="Yu X."/>
            <person name="Zou P."/>
            <person name="Chen C."/>
            <person name="Chang X."/>
            <person name="Wang W."/>
            <person name="Lv Y."/>
            <person name="Sun Y."/>
            <person name="Ma L."/>
            <person name="Shen B."/>
            <person name="Zhu C."/>
        </authorList>
    </citation>
    <scope>NUCLEOTIDE SEQUENCE [LARGE SCALE GENOMIC DNA]</scope>
</reference>
<dbReference type="EMBL" id="ATLV01025945">
    <property type="status" value="NOT_ANNOTATED_CDS"/>
    <property type="molecule type" value="Genomic_DNA"/>
</dbReference>
<sequence length="74" mass="8551">MPPQIFREPFRLSDSLKHRVSIHTGKLNSFPGMLQPRAWECVVMERLPRNWLIDCGVKFSRISATGLTKFVSHV</sequence>
<protein>
    <submittedName>
        <fullName evidence="1 2">WAT1-related protein At2g39510-like isoform X2</fullName>
    </submittedName>
</protein>